<accession>A0AA86VZ88</accession>
<protein>
    <submittedName>
        <fullName evidence="1">Uncharacterized protein</fullName>
    </submittedName>
</protein>
<evidence type="ECO:0000313" key="1">
    <source>
        <dbReference type="EMBL" id="CAJ1962005.1"/>
    </source>
</evidence>
<evidence type="ECO:0000313" key="2">
    <source>
        <dbReference type="Proteomes" id="UP001189624"/>
    </source>
</evidence>
<dbReference type="Gramene" id="rna-AYBTSS11_LOCUS19019">
    <property type="protein sequence ID" value="CAJ1962005.1"/>
    <property type="gene ID" value="gene-AYBTSS11_LOCUS19019"/>
</dbReference>
<gene>
    <name evidence="1" type="ORF">AYBTSS11_LOCUS19019</name>
</gene>
<dbReference type="EMBL" id="OY731403">
    <property type="protein sequence ID" value="CAJ1962005.1"/>
    <property type="molecule type" value="Genomic_DNA"/>
</dbReference>
<dbReference type="Proteomes" id="UP001189624">
    <property type="component" value="Chromosome 6"/>
</dbReference>
<reference evidence="1" key="1">
    <citation type="submission" date="2023-10" db="EMBL/GenBank/DDBJ databases">
        <authorList>
            <person name="Domelevo Entfellner J.-B."/>
        </authorList>
    </citation>
    <scope>NUCLEOTIDE SEQUENCE</scope>
</reference>
<name>A0AA86VZ88_9FABA</name>
<proteinExistence type="predicted"/>
<sequence length="89" mass="10058">MGLACQPKKRRVRLLLQITIVVFLARLGKENAGFFRQGLKVCLMLSSAMISNLLKVHTVRSSLICVHHVSFPSQYKEIGSMDGCICYRF</sequence>
<keyword evidence="2" id="KW-1185">Reference proteome</keyword>
<organism evidence="1 2">
    <name type="scientific">Sphenostylis stenocarpa</name>
    <dbReference type="NCBI Taxonomy" id="92480"/>
    <lineage>
        <taxon>Eukaryota</taxon>
        <taxon>Viridiplantae</taxon>
        <taxon>Streptophyta</taxon>
        <taxon>Embryophyta</taxon>
        <taxon>Tracheophyta</taxon>
        <taxon>Spermatophyta</taxon>
        <taxon>Magnoliopsida</taxon>
        <taxon>eudicotyledons</taxon>
        <taxon>Gunneridae</taxon>
        <taxon>Pentapetalae</taxon>
        <taxon>rosids</taxon>
        <taxon>fabids</taxon>
        <taxon>Fabales</taxon>
        <taxon>Fabaceae</taxon>
        <taxon>Papilionoideae</taxon>
        <taxon>50 kb inversion clade</taxon>
        <taxon>NPAAA clade</taxon>
        <taxon>indigoferoid/millettioid clade</taxon>
        <taxon>Phaseoleae</taxon>
        <taxon>Sphenostylis</taxon>
    </lineage>
</organism>
<dbReference type="AlphaFoldDB" id="A0AA86VZ88"/>